<reference evidence="1 2" key="1">
    <citation type="submission" date="2014-06" db="EMBL/GenBank/DDBJ databases">
        <authorList>
            <consortium name="DOE Joint Genome Institute"/>
            <person name="Kuo A."/>
            <person name="Kohler A."/>
            <person name="Nagy L.G."/>
            <person name="Floudas D."/>
            <person name="Copeland A."/>
            <person name="Barry K.W."/>
            <person name="Cichocki N."/>
            <person name="Veneault-Fourrey C."/>
            <person name="LaButti K."/>
            <person name="Lindquist E.A."/>
            <person name="Lipzen A."/>
            <person name="Lundell T."/>
            <person name="Morin E."/>
            <person name="Murat C."/>
            <person name="Sun H."/>
            <person name="Tunlid A."/>
            <person name="Henrissat B."/>
            <person name="Grigoriev I.V."/>
            <person name="Hibbett D.S."/>
            <person name="Martin F."/>
            <person name="Nordberg H.P."/>
            <person name="Cantor M.N."/>
            <person name="Hua S.X."/>
        </authorList>
    </citation>
    <scope>NUCLEOTIDE SEQUENCE [LARGE SCALE GENOMIC DNA]</scope>
    <source>
        <strain evidence="1 2">ATCC 200175</strain>
    </source>
</reference>
<proteinExistence type="predicted"/>
<evidence type="ECO:0008006" key="3">
    <source>
        <dbReference type="Google" id="ProtNLM"/>
    </source>
</evidence>
<dbReference type="Proteomes" id="UP000053647">
    <property type="component" value="Unassembled WGS sequence"/>
</dbReference>
<sequence length="183" mass="19840">MTTTTLDVLLAAGFTYEESVHFMQIITEGGPLPSSTSEAVIPPVIDAPLSGGSNATWAAIPGPVPGPSITSDMHPTTPDVPAPAPPVQALLCRLTGGATCTQPLYGTMSSIREHIRMHGHKHSRRSTVQCPWTGCRDQLQWANMMRHIRSIHMGIRLQCWACGKFFTRAKALERHIASSKNNC</sequence>
<dbReference type="OrthoDB" id="3437960at2759"/>
<gene>
    <name evidence="1" type="ORF">PAXINDRAFT_18059</name>
</gene>
<dbReference type="Gene3D" id="3.30.160.60">
    <property type="entry name" value="Classic Zinc Finger"/>
    <property type="match status" value="1"/>
</dbReference>
<dbReference type="AlphaFoldDB" id="A0A0C9SPA7"/>
<accession>A0A0C9SPA7</accession>
<evidence type="ECO:0000313" key="2">
    <source>
        <dbReference type="Proteomes" id="UP000053647"/>
    </source>
</evidence>
<evidence type="ECO:0000313" key="1">
    <source>
        <dbReference type="EMBL" id="KIJ08824.1"/>
    </source>
</evidence>
<name>A0A0C9SPA7_PAXIN</name>
<protein>
    <recommendedName>
        <fullName evidence="3">C2H2-type domain-containing protein</fullName>
    </recommendedName>
</protein>
<reference evidence="2" key="2">
    <citation type="submission" date="2015-01" db="EMBL/GenBank/DDBJ databases">
        <title>Evolutionary Origins and Diversification of the Mycorrhizal Mutualists.</title>
        <authorList>
            <consortium name="DOE Joint Genome Institute"/>
            <consortium name="Mycorrhizal Genomics Consortium"/>
            <person name="Kohler A."/>
            <person name="Kuo A."/>
            <person name="Nagy L.G."/>
            <person name="Floudas D."/>
            <person name="Copeland A."/>
            <person name="Barry K.W."/>
            <person name="Cichocki N."/>
            <person name="Veneault-Fourrey C."/>
            <person name="LaButti K."/>
            <person name="Lindquist E.A."/>
            <person name="Lipzen A."/>
            <person name="Lundell T."/>
            <person name="Morin E."/>
            <person name="Murat C."/>
            <person name="Riley R."/>
            <person name="Ohm R."/>
            <person name="Sun H."/>
            <person name="Tunlid A."/>
            <person name="Henrissat B."/>
            <person name="Grigoriev I.V."/>
            <person name="Hibbett D.S."/>
            <person name="Martin F."/>
        </authorList>
    </citation>
    <scope>NUCLEOTIDE SEQUENCE [LARGE SCALE GENOMIC DNA]</scope>
    <source>
        <strain evidence="2">ATCC 200175</strain>
    </source>
</reference>
<keyword evidence="2" id="KW-1185">Reference proteome</keyword>
<organism evidence="1 2">
    <name type="scientific">Paxillus involutus ATCC 200175</name>
    <dbReference type="NCBI Taxonomy" id="664439"/>
    <lineage>
        <taxon>Eukaryota</taxon>
        <taxon>Fungi</taxon>
        <taxon>Dikarya</taxon>
        <taxon>Basidiomycota</taxon>
        <taxon>Agaricomycotina</taxon>
        <taxon>Agaricomycetes</taxon>
        <taxon>Agaricomycetidae</taxon>
        <taxon>Boletales</taxon>
        <taxon>Paxilineae</taxon>
        <taxon>Paxillaceae</taxon>
        <taxon>Paxillus</taxon>
    </lineage>
</organism>
<dbReference type="HOGENOM" id="CLU_119646_0_0_1"/>
<dbReference type="EMBL" id="KN819549">
    <property type="protein sequence ID" value="KIJ08824.1"/>
    <property type="molecule type" value="Genomic_DNA"/>
</dbReference>